<dbReference type="EMBL" id="JADBEK010000001">
    <property type="protein sequence ID" value="MBE1582462.1"/>
    <property type="molecule type" value="Genomic_DNA"/>
</dbReference>
<proteinExistence type="predicted"/>
<evidence type="ECO:0000313" key="1">
    <source>
        <dbReference type="EMBL" id="MBE1582462.1"/>
    </source>
</evidence>
<organism evidence="1 2">
    <name type="scientific">Nonomuraea angiospora</name>
    <dbReference type="NCBI Taxonomy" id="46172"/>
    <lineage>
        <taxon>Bacteria</taxon>
        <taxon>Bacillati</taxon>
        <taxon>Actinomycetota</taxon>
        <taxon>Actinomycetes</taxon>
        <taxon>Streptosporangiales</taxon>
        <taxon>Streptosporangiaceae</taxon>
        <taxon>Nonomuraea</taxon>
    </lineage>
</organism>
<sequence length="35" mass="3342">MIHSLPLPGALSATLLLVAVTAAPAAAPGRSATTT</sequence>
<reference evidence="1 2" key="1">
    <citation type="submission" date="2020-10" db="EMBL/GenBank/DDBJ databases">
        <title>Sequencing the genomes of 1000 actinobacteria strains.</title>
        <authorList>
            <person name="Klenk H.-P."/>
        </authorList>
    </citation>
    <scope>NUCLEOTIDE SEQUENCE [LARGE SCALE GENOMIC DNA]</scope>
    <source>
        <strain evidence="1 2">DSM 43173</strain>
    </source>
</reference>
<accession>A0ABR9LQA2</accession>
<gene>
    <name evidence="1" type="ORF">H4W80_000720</name>
</gene>
<evidence type="ECO:0000313" key="2">
    <source>
        <dbReference type="Proteomes" id="UP000633509"/>
    </source>
</evidence>
<dbReference type="Proteomes" id="UP000633509">
    <property type="component" value="Unassembled WGS sequence"/>
</dbReference>
<comment type="caution">
    <text evidence="1">The sequence shown here is derived from an EMBL/GenBank/DDBJ whole genome shotgun (WGS) entry which is preliminary data.</text>
</comment>
<keyword evidence="2" id="KW-1185">Reference proteome</keyword>
<protein>
    <submittedName>
        <fullName evidence="1">Uncharacterized protein</fullName>
    </submittedName>
</protein>
<name>A0ABR9LQA2_9ACTN</name>